<dbReference type="KEGG" id="buz:AYM40_32190"/>
<dbReference type="RefSeq" id="WP_063500033.1">
    <property type="nucleotide sequence ID" value="NZ_CP014579.1"/>
</dbReference>
<dbReference type="EMBL" id="CP014579">
    <property type="protein sequence ID" value="ANB76820.1"/>
    <property type="molecule type" value="Genomic_DNA"/>
</dbReference>
<protein>
    <submittedName>
        <fullName evidence="1">Uncharacterized protein</fullName>
    </submittedName>
</protein>
<dbReference type="STRING" id="1804984.AYM40_32190"/>
<name>A0A160FUA2_9BURK</name>
<gene>
    <name evidence="1" type="ORF">AYM40_32190</name>
</gene>
<accession>A0A160FUA2</accession>
<evidence type="ECO:0000313" key="2">
    <source>
        <dbReference type="Proteomes" id="UP000076852"/>
    </source>
</evidence>
<evidence type="ECO:0000313" key="1">
    <source>
        <dbReference type="EMBL" id="ANB76820.1"/>
    </source>
</evidence>
<organism evidence="1 2">
    <name type="scientific">Paraburkholderia phytofirmans OLGA172</name>
    <dbReference type="NCBI Taxonomy" id="1417228"/>
    <lineage>
        <taxon>Bacteria</taxon>
        <taxon>Pseudomonadati</taxon>
        <taxon>Pseudomonadota</taxon>
        <taxon>Betaproteobacteria</taxon>
        <taxon>Burkholderiales</taxon>
        <taxon>Burkholderiaceae</taxon>
        <taxon>Paraburkholderia</taxon>
    </lineage>
</organism>
<reference evidence="1 2" key="1">
    <citation type="journal article" date="2016" name="Gene">
        <title>PacBio SMRT assembly of a complex multi-replicon genome reveals chlorocatechol degradative operon in a region of genome plasticity.</title>
        <authorList>
            <person name="Ricker N."/>
            <person name="Shen S.Y."/>
            <person name="Goordial J."/>
            <person name="Jin S."/>
            <person name="Fulthorpe R.R."/>
        </authorList>
    </citation>
    <scope>NUCLEOTIDE SEQUENCE [LARGE SCALE GENOMIC DNA]</scope>
    <source>
        <strain evidence="1 2">OLGA172</strain>
    </source>
</reference>
<keyword evidence="2" id="KW-1185">Reference proteome</keyword>
<proteinExistence type="predicted"/>
<sequence>MISTELGPALLTASATYDVMMTSAATSPTLERGKTSDRAATLAHCPLPKESSSPGIVLIAICVSVVRHFLRLTHSARHASIREPQQAL</sequence>
<dbReference type="Proteomes" id="UP000076852">
    <property type="component" value="Chromosome 2"/>
</dbReference>
<dbReference type="AlphaFoldDB" id="A0A160FUA2"/>